<reference evidence="3" key="1">
    <citation type="submission" date="2019-08" db="EMBL/GenBank/DDBJ databases">
        <title>Complete Genome Sequence of the Polysaccharide-Degrading Rumen Bacterium Pseudobutyrivibrio xylanivorans MA3014.</title>
        <authorList>
            <person name="Palevich N."/>
            <person name="Maclean P.H."/>
            <person name="Kelly W.J."/>
            <person name="Leahy S.C."/>
            <person name="Rakonjac J."/>
            <person name="Attwood G.T."/>
        </authorList>
    </citation>
    <scope>NUCLEOTIDE SEQUENCE [LARGE SCALE GENOMIC DNA]</scope>
    <source>
        <strain evidence="3">MA3014</strain>
    </source>
</reference>
<organism evidence="2 3">
    <name type="scientific">Pseudobutyrivibrio xylanivorans</name>
    <dbReference type="NCBI Taxonomy" id="185007"/>
    <lineage>
        <taxon>Bacteria</taxon>
        <taxon>Bacillati</taxon>
        <taxon>Bacillota</taxon>
        <taxon>Clostridia</taxon>
        <taxon>Lachnospirales</taxon>
        <taxon>Lachnospiraceae</taxon>
        <taxon>Pseudobutyrivibrio</taxon>
    </lineage>
</organism>
<evidence type="ECO:0000313" key="2">
    <source>
        <dbReference type="EMBL" id="QFJ55158.1"/>
    </source>
</evidence>
<name>A0A5P6VSA0_PSEXY</name>
<accession>A0A5P6VSA0</accession>
<protein>
    <submittedName>
        <fullName evidence="2">Uncharacterized protein</fullName>
    </submittedName>
</protein>
<dbReference type="OrthoDB" id="243939at2"/>
<feature type="coiled-coil region" evidence="1">
    <location>
        <begin position="5"/>
        <end position="32"/>
    </location>
</feature>
<dbReference type="Proteomes" id="UP000327030">
    <property type="component" value="Chromosome 1"/>
</dbReference>
<keyword evidence="1" id="KW-0175">Coiled coil</keyword>
<gene>
    <name evidence="2" type="ORF">FXF36_09925</name>
</gene>
<sequence length="266" mass="31368">MINYKSLLEQQLLELEKLLVQSNKNLAKLNNLPNYRIKVSKSNGCNQMYLVDRESGTLKYANKKSQKLVKKLVQRDYETAVNKKIVSLKNVLEKFLSKYDVDEITEVYEKLSPARKELLLPIIESSEAYIQRWIEENPEHQNEYYGEGNIATADGGYVRSKSERIIADLLDKYHVPYRYEPRLELRGRHIVYPDFMILNVRKRKTLYWEHLGLLSEYDYAKKNFNKINDYEEGGLFLGRDLIITMETENVPINTLLVEEKIKLYCL</sequence>
<evidence type="ECO:0000313" key="3">
    <source>
        <dbReference type="Proteomes" id="UP000327030"/>
    </source>
</evidence>
<proteinExistence type="predicted"/>
<dbReference type="RefSeq" id="WP_151623685.1">
    <property type="nucleotide sequence ID" value="NZ_CP043028.1"/>
</dbReference>
<dbReference type="KEGG" id="pxv:FXF36_09925"/>
<evidence type="ECO:0000256" key="1">
    <source>
        <dbReference type="SAM" id="Coils"/>
    </source>
</evidence>
<dbReference type="AlphaFoldDB" id="A0A5P6VSA0"/>
<dbReference type="Gene3D" id="3.40.91.30">
    <property type="match status" value="1"/>
</dbReference>
<dbReference type="EMBL" id="CP043028">
    <property type="protein sequence ID" value="QFJ55158.1"/>
    <property type="molecule type" value="Genomic_DNA"/>
</dbReference>